<dbReference type="InterPro" id="IPR015424">
    <property type="entry name" value="PyrdxlP-dep_Trfase"/>
</dbReference>
<proteinExistence type="predicted"/>
<dbReference type="PANTHER" id="PTHR43586">
    <property type="entry name" value="CYSTEINE DESULFURASE"/>
    <property type="match status" value="1"/>
</dbReference>
<dbReference type="InterPro" id="IPR015422">
    <property type="entry name" value="PyrdxlP-dep_Trfase_small"/>
</dbReference>
<dbReference type="Pfam" id="PF00266">
    <property type="entry name" value="Aminotran_5"/>
    <property type="match status" value="1"/>
</dbReference>
<evidence type="ECO:0000313" key="5">
    <source>
        <dbReference type="EMBL" id="MBE1459216.1"/>
    </source>
</evidence>
<comment type="cofactor">
    <cofactor evidence="1">
        <name>pyridoxal 5'-phosphate</name>
        <dbReference type="ChEBI" id="CHEBI:597326"/>
    </cofactor>
</comment>
<feature type="region of interest" description="Disordered" evidence="3">
    <location>
        <begin position="1"/>
        <end position="21"/>
    </location>
</feature>
<dbReference type="Gene3D" id="3.40.640.10">
    <property type="entry name" value="Type I PLP-dependent aspartate aminotransferase-like (Major domain)"/>
    <property type="match status" value="1"/>
</dbReference>
<name>A0ABR9HJL9_9ACTN</name>
<evidence type="ECO:0000259" key="4">
    <source>
        <dbReference type="Pfam" id="PF00266"/>
    </source>
</evidence>
<dbReference type="InterPro" id="IPR015421">
    <property type="entry name" value="PyrdxlP-dep_Trfase_major"/>
</dbReference>
<gene>
    <name evidence="5" type="ORF">H4W79_003430</name>
</gene>
<dbReference type="PANTHER" id="PTHR43586:SF8">
    <property type="entry name" value="CYSTEINE DESULFURASE 1, CHLOROPLASTIC"/>
    <property type="match status" value="1"/>
</dbReference>
<dbReference type="Gene3D" id="3.90.1150.10">
    <property type="entry name" value="Aspartate Aminotransferase, domain 1"/>
    <property type="match status" value="1"/>
</dbReference>
<dbReference type="SUPFAM" id="SSF53383">
    <property type="entry name" value="PLP-dependent transferases"/>
    <property type="match status" value="1"/>
</dbReference>
<dbReference type="InterPro" id="IPR000192">
    <property type="entry name" value="Aminotrans_V_dom"/>
</dbReference>
<dbReference type="Proteomes" id="UP000598217">
    <property type="component" value="Unassembled WGS sequence"/>
</dbReference>
<comment type="caution">
    <text evidence="5">The sequence shown here is derived from an EMBL/GenBank/DDBJ whole genome shotgun (WGS) entry which is preliminary data.</text>
</comment>
<dbReference type="EMBL" id="JADBDY010000001">
    <property type="protein sequence ID" value="MBE1459216.1"/>
    <property type="molecule type" value="Genomic_DNA"/>
</dbReference>
<dbReference type="GO" id="GO:0016829">
    <property type="term" value="F:lyase activity"/>
    <property type="evidence" value="ECO:0007669"/>
    <property type="project" value="UniProtKB-KW"/>
</dbReference>
<evidence type="ECO:0000256" key="2">
    <source>
        <dbReference type="ARBA" id="ARBA00022898"/>
    </source>
</evidence>
<keyword evidence="5" id="KW-0456">Lyase</keyword>
<keyword evidence="2" id="KW-0663">Pyridoxal phosphate</keyword>
<dbReference type="RefSeq" id="WP_191272416.1">
    <property type="nucleotide sequence ID" value="NZ_BMXJ01000005.1"/>
</dbReference>
<sequence>MTTVVPFDPTRSSRSAARTAHAADRAAARECSIVTAEGGVPLVTGEYAEYANFDYAASAPCLTSVAEALSEALPFYASVHRGAGHHSQVSTDAYERARRSVARFLGVRTQADQGGSADAVVFVRGTTDAVNLLARAVPEGCTVVVFESEHHASLLPWEHPASRAAKVVRLPLPESPEAAVGAARAALAEAPEGPRLLCVTAASNVTGEIWPVEELVEAAHAEGARVLVDAAQYVPHLPFSLTGTGADYVALSGHKLYAPFGSGVLAGRADWLREATPYLAGGGATRKVTEHDVVWNDLPARHEAGSPNVLGAVALAAACETFTNRTLSLQHIREAALLERLRAGLAEIDGVHELTLWGAEHARVGIVSFVVDGLPADLLASALSAEYGIGVRDGLFCAHPLTGHLLPEGHTQAVRASLGVGTTEEHVDRLVGAVADLVARGPRWEYADCDGRLAPVPDPRNVL</sequence>
<protein>
    <submittedName>
        <fullName evidence="5">Selenocysteine lyase/cysteine desulfurase</fullName>
    </submittedName>
</protein>
<keyword evidence="6" id="KW-1185">Reference proteome</keyword>
<organism evidence="5 6">
    <name type="scientific">Nocardiopsis terrae</name>
    <dbReference type="NCBI Taxonomy" id="372655"/>
    <lineage>
        <taxon>Bacteria</taxon>
        <taxon>Bacillati</taxon>
        <taxon>Actinomycetota</taxon>
        <taxon>Actinomycetes</taxon>
        <taxon>Streptosporangiales</taxon>
        <taxon>Nocardiopsidaceae</taxon>
        <taxon>Nocardiopsis</taxon>
    </lineage>
</organism>
<evidence type="ECO:0000313" key="6">
    <source>
        <dbReference type="Proteomes" id="UP000598217"/>
    </source>
</evidence>
<evidence type="ECO:0000256" key="1">
    <source>
        <dbReference type="ARBA" id="ARBA00001933"/>
    </source>
</evidence>
<evidence type="ECO:0000256" key="3">
    <source>
        <dbReference type="SAM" id="MobiDB-lite"/>
    </source>
</evidence>
<accession>A0ABR9HJL9</accession>
<reference evidence="5 6" key="1">
    <citation type="submission" date="2020-10" db="EMBL/GenBank/DDBJ databases">
        <title>Sequencing the genomes of 1000 actinobacteria strains.</title>
        <authorList>
            <person name="Klenk H.-P."/>
        </authorList>
    </citation>
    <scope>NUCLEOTIDE SEQUENCE [LARGE SCALE GENOMIC DNA]</scope>
    <source>
        <strain evidence="5 6">DSM 45157</strain>
    </source>
</reference>
<feature type="domain" description="Aminotransferase class V" evidence="4">
    <location>
        <begin position="52"/>
        <end position="430"/>
    </location>
</feature>